<dbReference type="PANTHER" id="PTHR33121:SF70">
    <property type="entry name" value="SIGNALING PROTEIN YKOW"/>
    <property type="match status" value="1"/>
</dbReference>
<name>A0A4Q0RQ58_9BRAD</name>
<dbReference type="OrthoDB" id="9814202at2"/>
<accession>A0A4Q0RQ58</accession>
<evidence type="ECO:0000259" key="1">
    <source>
        <dbReference type="PROSITE" id="PS50883"/>
    </source>
</evidence>
<dbReference type="InterPro" id="IPR035919">
    <property type="entry name" value="EAL_sf"/>
</dbReference>
<dbReference type="SUPFAM" id="SSF141868">
    <property type="entry name" value="EAL domain-like"/>
    <property type="match status" value="1"/>
</dbReference>
<dbReference type="Gene3D" id="3.20.20.450">
    <property type="entry name" value="EAL domain"/>
    <property type="match status" value="1"/>
</dbReference>
<dbReference type="EMBL" id="RDQZ01000002">
    <property type="protein sequence ID" value="RXH17225.1"/>
    <property type="molecule type" value="Genomic_DNA"/>
</dbReference>
<dbReference type="GO" id="GO:0071111">
    <property type="term" value="F:cyclic-guanylate-specific phosphodiesterase activity"/>
    <property type="evidence" value="ECO:0007669"/>
    <property type="project" value="InterPro"/>
</dbReference>
<keyword evidence="6" id="KW-1185">Reference proteome</keyword>
<geneLocation type="plasmid" evidence="2 5">
    <name>unnamed1</name>
</geneLocation>
<gene>
    <name evidence="3" type="ORF">EAS56_03470</name>
    <name evidence="4" type="ORF">EAS56_04850</name>
    <name evidence="2" type="ORF">XH91_36720</name>
</gene>
<dbReference type="PROSITE" id="PS50883">
    <property type="entry name" value="EAL"/>
    <property type="match status" value="1"/>
</dbReference>
<dbReference type="Pfam" id="PF00563">
    <property type="entry name" value="EAL"/>
    <property type="match status" value="1"/>
</dbReference>
<dbReference type="KEGG" id="bgz:XH91_36720"/>
<dbReference type="Proteomes" id="UP000290401">
    <property type="component" value="Unassembled WGS sequence"/>
</dbReference>
<reference evidence="2 5" key="1">
    <citation type="submission" date="2018-06" db="EMBL/GenBank/DDBJ databases">
        <title>Comparative genomics of rhizobia nodulating Arachis hypogaea in China.</title>
        <authorList>
            <person name="Li Y."/>
        </authorList>
    </citation>
    <scope>NUCLEOTIDE SEQUENCE [LARGE SCALE GENOMIC DNA]</scope>
    <source>
        <strain evidence="2 5">CCBAU 51670</strain>
        <plasmid evidence="2 5">unnamed1</plasmid>
    </source>
</reference>
<dbReference type="EMBL" id="RDQZ01000002">
    <property type="protein sequence ID" value="RXH16982.1"/>
    <property type="molecule type" value="Genomic_DNA"/>
</dbReference>
<evidence type="ECO:0000313" key="4">
    <source>
        <dbReference type="EMBL" id="RXH17225.1"/>
    </source>
</evidence>
<organism evidence="2 5">
    <name type="scientific">Bradyrhizobium guangzhouense</name>
    <dbReference type="NCBI Taxonomy" id="1325095"/>
    <lineage>
        <taxon>Bacteria</taxon>
        <taxon>Pseudomonadati</taxon>
        <taxon>Pseudomonadota</taxon>
        <taxon>Alphaproteobacteria</taxon>
        <taxon>Hyphomicrobiales</taxon>
        <taxon>Nitrobacteraceae</taxon>
        <taxon>Bradyrhizobium</taxon>
    </lineage>
</organism>
<protein>
    <submittedName>
        <fullName evidence="3">EAL domain-containing protein</fullName>
    </submittedName>
</protein>
<dbReference type="InterPro" id="IPR050706">
    <property type="entry name" value="Cyclic-di-GMP_PDE-like"/>
</dbReference>
<dbReference type="AlphaFoldDB" id="A0A4Q0RQ58"/>
<dbReference type="PANTHER" id="PTHR33121">
    <property type="entry name" value="CYCLIC DI-GMP PHOSPHODIESTERASE PDEF"/>
    <property type="match status" value="1"/>
</dbReference>
<keyword evidence="2" id="KW-0614">Plasmid</keyword>
<evidence type="ECO:0000313" key="5">
    <source>
        <dbReference type="Proteomes" id="UP000288972"/>
    </source>
</evidence>
<proteinExistence type="predicted"/>
<dbReference type="Proteomes" id="UP000288972">
    <property type="component" value="Plasmid unnamed1"/>
</dbReference>
<evidence type="ECO:0000313" key="6">
    <source>
        <dbReference type="Proteomes" id="UP000290401"/>
    </source>
</evidence>
<sequence>MPREAKSVDYLHAFLFDRIKVDRPFVAELGTNQRSDAIMRAIVSRTRSLGIPLLAEGIETEQQWSWLPKLGCNAAQGYLIGRLKLPHAVLSHMMSGRSRRRKMGLGHSV</sequence>
<reference evidence="3 6" key="2">
    <citation type="submission" date="2018-10" db="EMBL/GenBank/DDBJ databases">
        <title>Bradyrhizobium sp. nov., effective nodules isolated from peanut in China.</title>
        <authorList>
            <person name="Li Y."/>
        </authorList>
    </citation>
    <scope>NUCLEOTIDE SEQUENCE [LARGE SCALE GENOMIC DNA]</scope>
    <source>
        <strain evidence="3 6">CCBAU 53426</strain>
    </source>
</reference>
<dbReference type="EMBL" id="CP030054">
    <property type="protein sequence ID" value="QAU50839.1"/>
    <property type="molecule type" value="Genomic_DNA"/>
</dbReference>
<evidence type="ECO:0000313" key="3">
    <source>
        <dbReference type="EMBL" id="RXH16982.1"/>
    </source>
</evidence>
<evidence type="ECO:0000313" key="2">
    <source>
        <dbReference type="EMBL" id="QAU50839.1"/>
    </source>
</evidence>
<dbReference type="InterPro" id="IPR001633">
    <property type="entry name" value="EAL_dom"/>
</dbReference>
<dbReference type="CDD" id="cd01948">
    <property type="entry name" value="EAL"/>
    <property type="match status" value="1"/>
</dbReference>
<dbReference type="RefSeq" id="WP_128930197.1">
    <property type="nucleotide sequence ID" value="NZ_CP030054.1"/>
</dbReference>
<feature type="domain" description="EAL" evidence="1">
    <location>
        <begin position="1"/>
        <end position="97"/>
    </location>
</feature>